<dbReference type="WBParaSite" id="JU765_v2.g3521.t2">
    <property type="protein sequence ID" value="JU765_v2.g3521.t2"/>
    <property type="gene ID" value="JU765_v2.g3521"/>
</dbReference>
<organism evidence="1 2">
    <name type="scientific">Panagrolaimus sp. JU765</name>
    <dbReference type="NCBI Taxonomy" id="591449"/>
    <lineage>
        <taxon>Eukaryota</taxon>
        <taxon>Metazoa</taxon>
        <taxon>Ecdysozoa</taxon>
        <taxon>Nematoda</taxon>
        <taxon>Chromadorea</taxon>
        <taxon>Rhabditida</taxon>
        <taxon>Tylenchina</taxon>
        <taxon>Panagrolaimomorpha</taxon>
        <taxon>Panagrolaimoidea</taxon>
        <taxon>Panagrolaimidae</taxon>
        <taxon>Panagrolaimus</taxon>
    </lineage>
</organism>
<evidence type="ECO:0000313" key="2">
    <source>
        <dbReference type="WBParaSite" id="JU765_v2.g3521.t2"/>
    </source>
</evidence>
<dbReference type="Proteomes" id="UP000887576">
    <property type="component" value="Unplaced"/>
</dbReference>
<protein>
    <submittedName>
        <fullName evidence="2">Major facilitator superfamily (MFS) profile domain-containing protein</fullName>
    </submittedName>
</protein>
<name>A0AC34R554_9BILA</name>
<evidence type="ECO:0000313" key="1">
    <source>
        <dbReference type="Proteomes" id="UP000887576"/>
    </source>
</evidence>
<reference evidence="2" key="1">
    <citation type="submission" date="2022-11" db="UniProtKB">
        <authorList>
            <consortium name="WormBaseParasite"/>
        </authorList>
    </citation>
    <scope>IDENTIFICATION</scope>
</reference>
<accession>A0AC34R554</accession>
<proteinExistence type="predicted"/>
<sequence>MSFSKIEETPEINEENLKVIDKDDVEPSPSIIKNLGDFPIFGWWAVFILVLSEFCILSQMSNITFMVYGKLEPKITSCGEHDFTGMPKDQVCTTLAKILENETCQVEKSIQFNSVANEFDYYCSSIQDVKNSISAQMIGVLVGAIIFGQLSDLFGRRKIMIVCTIGIAIFDFGASYSTGLTMFTVLQTITLAFSGGLNSVGNVYVIENLPKNLRAMATLLINFTPNYILCAIIAYFAWDWRLLLRVYGIVAVLAFCLTTFVAVESPRWLVHVGKLTEAKKTFEHIERKNKTETAERQAILDVLIQKEVDAQENRKSSQKYSYWHLFYTLKMIQHTLVLSLTMLCVSMVNYALMFDMGVLPGSIYRNNIMLGVIRYSFNIASSIVDMKFPWAGRKFITRWSLIPVVVSLTVAFLIRYLELDFPAWVSIVFVLIGAAMTSQMFSVVIVVTNELFPTPVRNIAASFQQIFSRFGAVLSPHVSRVSSMIWQPSPYLFMALVMLAALIGFEIAIPESKGSPMSDHMPPKEESVLHLIRQRKNKTDKNEVNVPLAP</sequence>